<evidence type="ECO:0000256" key="4">
    <source>
        <dbReference type="ARBA" id="ARBA00022729"/>
    </source>
</evidence>
<dbReference type="SMART" id="SM00580">
    <property type="entry name" value="PUG"/>
    <property type="match status" value="1"/>
</dbReference>
<dbReference type="PANTHER" id="PTHR13954:SF6">
    <property type="entry name" value="NON-SPECIFIC SERINE_THREONINE PROTEIN KINASE"/>
    <property type="match status" value="1"/>
</dbReference>
<name>A0A059AIU4_EUCGR</name>
<keyword evidence="5" id="KW-0547">Nucleotide-binding</keyword>
<dbReference type="InterPro" id="IPR010513">
    <property type="entry name" value="KEN_dom"/>
</dbReference>
<organism evidence="11">
    <name type="scientific">Eucalyptus grandis</name>
    <name type="common">Flooded gum</name>
    <dbReference type="NCBI Taxonomy" id="71139"/>
    <lineage>
        <taxon>Eukaryota</taxon>
        <taxon>Viridiplantae</taxon>
        <taxon>Streptophyta</taxon>
        <taxon>Embryophyta</taxon>
        <taxon>Tracheophyta</taxon>
        <taxon>Spermatophyta</taxon>
        <taxon>Magnoliopsida</taxon>
        <taxon>eudicotyledons</taxon>
        <taxon>Gunneridae</taxon>
        <taxon>Pentapetalae</taxon>
        <taxon>rosids</taxon>
        <taxon>malvids</taxon>
        <taxon>Myrtales</taxon>
        <taxon>Myrtaceae</taxon>
        <taxon>Myrtoideae</taxon>
        <taxon>Eucalypteae</taxon>
        <taxon>Eucalyptus</taxon>
    </lineage>
</organism>
<dbReference type="Gene3D" id="1.10.510.10">
    <property type="entry name" value="Transferase(Phosphotransferase) domain 1"/>
    <property type="match status" value="1"/>
</dbReference>
<evidence type="ECO:0000256" key="5">
    <source>
        <dbReference type="ARBA" id="ARBA00022741"/>
    </source>
</evidence>
<feature type="region of interest" description="Disordered" evidence="8">
    <location>
        <begin position="1"/>
        <end position="48"/>
    </location>
</feature>
<evidence type="ECO:0000256" key="6">
    <source>
        <dbReference type="ARBA" id="ARBA00022777"/>
    </source>
</evidence>
<dbReference type="AlphaFoldDB" id="A0A059AIU4"/>
<dbReference type="Pfam" id="PF06479">
    <property type="entry name" value="Ribonuc_2-5A"/>
    <property type="match status" value="1"/>
</dbReference>
<dbReference type="EC" id="2.7.11.1" evidence="1"/>
<feature type="domain" description="KEN" evidence="10">
    <location>
        <begin position="344"/>
        <end position="474"/>
    </location>
</feature>
<dbReference type="InterPro" id="IPR045133">
    <property type="entry name" value="IRE1/2-like"/>
</dbReference>
<protein>
    <recommendedName>
        <fullName evidence="1">non-specific serine/threonine protein kinase</fullName>
        <ecNumber evidence="1">2.7.11.1</ecNumber>
    </recommendedName>
</protein>
<dbReference type="InParanoid" id="A0A059AIU4"/>
<dbReference type="eggNOG" id="KOG1027">
    <property type="taxonomic scope" value="Eukaryota"/>
</dbReference>
<feature type="domain" description="Protein kinase" evidence="9">
    <location>
        <begin position="56"/>
        <end position="341"/>
    </location>
</feature>
<feature type="compositionally biased region" description="Basic and acidic residues" evidence="8">
    <location>
        <begin position="17"/>
        <end position="41"/>
    </location>
</feature>
<keyword evidence="3" id="KW-0808">Transferase</keyword>
<keyword evidence="7" id="KW-0067">ATP-binding</keyword>
<evidence type="ECO:0000256" key="1">
    <source>
        <dbReference type="ARBA" id="ARBA00012513"/>
    </source>
</evidence>
<dbReference type="PROSITE" id="PS50011">
    <property type="entry name" value="PROTEIN_KINASE_DOM"/>
    <property type="match status" value="1"/>
</dbReference>
<dbReference type="GO" id="GO:0004521">
    <property type="term" value="F:RNA endonuclease activity"/>
    <property type="evidence" value="ECO:0000318"/>
    <property type="project" value="GO_Central"/>
</dbReference>
<dbReference type="KEGG" id="egr:104422870"/>
<dbReference type="GO" id="GO:0005783">
    <property type="term" value="C:endoplasmic reticulum"/>
    <property type="evidence" value="ECO:0000318"/>
    <property type="project" value="GO_Central"/>
</dbReference>
<dbReference type="STRING" id="71139.A0A059AIU4"/>
<gene>
    <name evidence="11" type="ORF">EUGRSUZ_J02572</name>
</gene>
<dbReference type="FunFam" id="3.30.200.20:FF:000077">
    <property type="entry name" value="Putative Serine/threonine-protein kinase/endoribonuclease IRE1"/>
    <property type="match status" value="1"/>
</dbReference>
<dbReference type="OrthoDB" id="63989at2759"/>
<keyword evidence="4" id="KW-0732">Signal</keyword>
<keyword evidence="6" id="KW-0418">Kinase</keyword>
<reference evidence="11" key="1">
    <citation type="submission" date="2013-07" db="EMBL/GenBank/DDBJ databases">
        <title>The genome of Eucalyptus grandis.</title>
        <authorList>
            <person name="Schmutz J."/>
            <person name="Hayes R."/>
            <person name="Myburg A."/>
            <person name="Tuskan G."/>
            <person name="Grattapaglia D."/>
            <person name="Rokhsar D.S."/>
        </authorList>
    </citation>
    <scope>NUCLEOTIDE SEQUENCE</scope>
    <source>
        <tissue evidence="11">Leaf extractions</tissue>
    </source>
</reference>
<dbReference type="OMA" id="GEICVIR"/>
<dbReference type="PANTHER" id="PTHR13954">
    <property type="entry name" value="IRE1-RELATED"/>
    <property type="match status" value="1"/>
</dbReference>
<evidence type="ECO:0000256" key="2">
    <source>
        <dbReference type="ARBA" id="ARBA00022527"/>
    </source>
</evidence>
<dbReference type="Pfam" id="PF00069">
    <property type="entry name" value="Pkinase"/>
    <property type="match status" value="1"/>
</dbReference>
<dbReference type="GO" id="GO:0036498">
    <property type="term" value="P:IRE1-mediated unfolded protein response"/>
    <property type="evidence" value="ECO:0000318"/>
    <property type="project" value="GO_Central"/>
</dbReference>
<proteinExistence type="predicted"/>
<dbReference type="Gene3D" id="3.30.200.20">
    <property type="entry name" value="Phosphorylase Kinase, domain 1"/>
    <property type="match status" value="1"/>
</dbReference>
<keyword evidence="2" id="KW-0723">Serine/threonine-protein kinase</keyword>
<evidence type="ECO:0000259" key="10">
    <source>
        <dbReference type="PROSITE" id="PS51392"/>
    </source>
</evidence>
<evidence type="ECO:0000313" key="11">
    <source>
        <dbReference type="EMBL" id="KCW53320.1"/>
    </source>
</evidence>
<evidence type="ECO:0000256" key="7">
    <source>
        <dbReference type="ARBA" id="ARBA00022840"/>
    </source>
</evidence>
<dbReference type="GO" id="GO:0006397">
    <property type="term" value="P:mRNA processing"/>
    <property type="evidence" value="ECO:0007669"/>
    <property type="project" value="InterPro"/>
</dbReference>
<sequence length="483" mass="55581">MAAANLSDLPWQDEWEPPSKENGESSSEDEGKLDDSGREDEQQTNLQNGRSIGSLFVSRVEIGMGSNGTIVFQGTYGKRDGEKRPVAVKRLVKGHHHLASKEIESLIASDKHPNILRYFTKEEDRDFVYLAVELCDFSLDDLIQAHSDYSNKPVFPREYKIKLDSVRDVMQDGELLKADRHPSPLLLKLMRDIVSGLVHLHQLGIFHWDLNPRNVLITKHPSLCAKLSDMGISKHLHLDKNYPPSSSGIRGWQAPERLLCSGHQTCKMDMFNFGCVLFFCLTRGSHPFGRERARDINIEENKMDLSLVEFLPEAHDLISCLLNRQPELRPNASEVLCHPFWWSSKRRLSFLCDLSNRLQMEKRANSDLLKALQNTARVVFSGRWTDKIETEVMDHLNEYRTYNGRHVQDLLRAVRNESIHLREGPEKVQEIVGSVPEDVEAYFAKRFPGLLMESYKVAFQFCEKEDWFQKFFLSDQLLDVLTL</sequence>
<dbReference type="GO" id="GO:0005524">
    <property type="term" value="F:ATP binding"/>
    <property type="evidence" value="ECO:0007669"/>
    <property type="project" value="UniProtKB-KW"/>
</dbReference>
<dbReference type="EMBL" id="KK198762">
    <property type="protein sequence ID" value="KCW53320.1"/>
    <property type="molecule type" value="Genomic_DNA"/>
</dbReference>
<evidence type="ECO:0000256" key="3">
    <source>
        <dbReference type="ARBA" id="ARBA00022679"/>
    </source>
</evidence>
<evidence type="ECO:0000259" key="9">
    <source>
        <dbReference type="PROSITE" id="PS50011"/>
    </source>
</evidence>
<dbReference type="PROSITE" id="PS51392">
    <property type="entry name" value="KEN"/>
    <property type="match status" value="1"/>
</dbReference>
<accession>A0A059AIU4</accession>
<dbReference type="InterPro" id="IPR000719">
    <property type="entry name" value="Prot_kinase_dom"/>
</dbReference>
<dbReference type="Gene3D" id="1.20.1440.180">
    <property type="entry name" value="KEN domain"/>
    <property type="match status" value="1"/>
</dbReference>
<dbReference type="Gramene" id="KCW53320">
    <property type="protein sequence ID" value="KCW53320"/>
    <property type="gene ID" value="EUGRSUZ_J02572"/>
</dbReference>
<evidence type="ECO:0000256" key="8">
    <source>
        <dbReference type="SAM" id="MobiDB-lite"/>
    </source>
</evidence>
<dbReference type="InterPro" id="IPR038357">
    <property type="entry name" value="KEN_sf"/>
</dbReference>
<dbReference type="GO" id="GO:0004674">
    <property type="term" value="F:protein serine/threonine kinase activity"/>
    <property type="evidence" value="ECO:0000318"/>
    <property type="project" value="GO_Central"/>
</dbReference>
<dbReference type="GO" id="GO:0051082">
    <property type="term" value="F:unfolded protein binding"/>
    <property type="evidence" value="ECO:0000318"/>
    <property type="project" value="GO_Central"/>
</dbReference>
<dbReference type="GO" id="GO:0070059">
    <property type="term" value="P:intrinsic apoptotic signaling pathway in response to endoplasmic reticulum stress"/>
    <property type="evidence" value="ECO:0000318"/>
    <property type="project" value="GO_Central"/>
</dbReference>
<dbReference type="SUPFAM" id="SSF56112">
    <property type="entry name" value="Protein kinase-like (PK-like)"/>
    <property type="match status" value="1"/>
</dbReference>
<dbReference type="InterPro" id="IPR011009">
    <property type="entry name" value="Kinase-like_dom_sf"/>
</dbReference>